<feature type="compositionally biased region" description="Pro residues" evidence="6">
    <location>
        <begin position="247"/>
        <end position="261"/>
    </location>
</feature>
<evidence type="ECO:0000256" key="6">
    <source>
        <dbReference type="SAM" id="MobiDB-lite"/>
    </source>
</evidence>
<dbReference type="Gene3D" id="3.40.50.300">
    <property type="entry name" value="P-loop containing nucleotide triphosphate hydrolases"/>
    <property type="match status" value="1"/>
</dbReference>
<keyword evidence="2" id="KW-0813">Transport</keyword>
<dbReference type="PROSITE" id="PS00211">
    <property type="entry name" value="ABC_TRANSPORTER_1"/>
    <property type="match status" value="1"/>
</dbReference>
<dbReference type="GO" id="GO:0016887">
    <property type="term" value="F:ATP hydrolysis activity"/>
    <property type="evidence" value="ECO:0007669"/>
    <property type="project" value="InterPro"/>
</dbReference>
<dbReference type="InterPro" id="IPR003593">
    <property type="entry name" value="AAA+_ATPase"/>
</dbReference>
<keyword evidence="5" id="KW-0029">Amino-acid transport</keyword>
<evidence type="ECO:0000313" key="9">
    <source>
        <dbReference type="Proteomes" id="UP000249340"/>
    </source>
</evidence>
<evidence type="ECO:0000259" key="7">
    <source>
        <dbReference type="PROSITE" id="PS50893"/>
    </source>
</evidence>
<dbReference type="EMBL" id="CP031264">
    <property type="protein sequence ID" value="AXI76520.1"/>
    <property type="molecule type" value="Genomic_DNA"/>
</dbReference>
<dbReference type="GO" id="GO:0005524">
    <property type="term" value="F:ATP binding"/>
    <property type="evidence" value="ECO:0007669"/>
    <property type="project" value="UniProtKB-KW"/>
</dbReference>
<accession>A0A345SS15</accession>
<dbReference type="GO" id="GO:0015807">
    <property type="term" value="P:L-amino acid transport"/>
    <property type="evidence" value="ECO:0007669"/>
    <property type="project" value="TreeGrafter"/>
</dbReference>
<evidence type="ECO:0000256" key="2">
    <source>
        <dbReference type="ARBA" id="ARBA00022448"/>
    </source>
</evidence>
<dbReference type="RefSeq" id="WP_114914136.1">
    <property type="nucleotide sequence ID" value="NZ_CP031264.1"/>
</dbReference>
<evidence type="ECO:0000256" key="3">
    <source>
        <dbReference type="ARBA" id="ARBA00022741"/>
    </source>
</evidence>
<dbReference type="InterPro" id="IPR017871">
    <property type="entry name" value="ABC_transporter-like_CS"/>
</dbReference>
<feature type="region of interest" description="Disordered" evidence="6">
    <location>
        <begin position="236"/>
        <end position="267"/>
    </location>
</feature>
<evidence type="ECO:0000256" key="5">
    <source>
        <dbReference type="ARBA" id="ARBA00022970"/>
    </source>
</evidence>
<dbReference type="AlphaFoldDB" id="A0A345SS15"/>
<comment type="similarity">
    <text evidence="1">Belongs to the ABC transporter superfamily.</text>
</comment>
<reference evidence="9" key="1">
    <citation type="submission" date="2018-07" db="EMBL/GenBank/DDBJ databases">
        <title>Streptacidiphilus bronchialis DSM 106435 chromosome.</title>
        <authorList>
            <person name="Batra D."/>
            <person name="Gulvik C.A."/>
        </authorList>
    </citation>
    <scope>NUCLEOTIDE SEQUENCE [LARGE SCALE GENOMIC DNA]</scope>
    <source>
        <strain evidence="9">DSM 106435</strain>
    </source>
</reference>
<dbReference type="Pfam" id="PF00005">
    <property type="entry name" value="ABC_tran"/>
    <property type="match status" value="1"/>
</dbReference>
<dbReference type="SMART" id="SM00382">
    <property type="entry name" value="AAA"/>
    <property type="match status" value="1"/>
</dbReference>
<sequence>MLNVESLVVRYGTAHALSGISLTVEPGRVTALLGNNGAGKTTLLRTLSGTIALHGGLAVGGSAQLEVRDLLRTPADRIVRAGLAQVPEGRRVFAQLSVEDNLRAGGLSVKSRRDAEQVLGRVLEMFPILRERSRQSAGLLSGGEQQMLAIGRALMSSPRVLLLDEPSLGIAPLVAREIATAVRQIADTGVAVLLVEQNTRLALGIADQVYAVDGGAVAAQGPASEFADSELLRRLSLGGGSGGAPASPRPASPRPVSPRPASPRKEQ</sequence>
<dbReference type="Proteomes" id="UP000249340">
    <property type="component" value="Chromosome"/>
</dbReference>
<evidence type="ECO:0000313" key="8">
    <source>
        <dbReference type="EMBL" id="AXI76520.1"/>
    </source>
</evidence>
<proteinExistence type="inferred from homology"/>
<feature type="domain" description="ABC transporter" evidence="7">
    <location>
        <begin position="2"/>
        <end position="239"/>
    </location>
</feature>
<evidence type="ECO:0000256" key="1">
    <source>
        <dbReference type="ARBA" id="ARBA00005417"/>
    </source>
</evidence>
<dbReference type="InterPro" id="IPR003439">
    <property type="entry name" value="ABC_transporter-like_ATP-bd"/>
</dbReference>
<dbReference type="PANTHER" id="PTHR43820:SF4">
    <property type="entry name" value="HIGH-AFFINITY BRANCHED-CHAIN AMINO ACID TRANSPORT ATP-BINDING PROTEIN LIVF"/>
    <property type="match status" value="1"/>
</dbReference>
<dbReference type="PROSITE" id="PS50893">
    <property type="entry name" value="ABC_TRANSPORTER_2"/>
    <property type="match status" value="1"/>
</dbReference>
<dbReference type="KEGG" id="stri:C7M71_002575"/>
<keyword evidence="3" id="KW-0547">Nucleotide-binding</keyword>
<protein>
    <submittedName>
        <fullName evidence="8">ABC transporter ATP-binding protein</fullName>
    </submittedName>
</protein>
<organism evidence="8 9">
    <name type="scientific">Peterkaempfera bronchialis</name>
    <dbReference type="NCBI Taxonomy" id="2126346"/>
    <lineage>
        <taxon>Bacteria</taxon>
        <taxon>Bacillati</taxon>
        <taxon>Actinomycetota</taxon>
        <taxon>Actinomycetes</taxon>
        <taxon>Kitasatosporales</taxon>
        <taxon>Streptomycetaceae</taxon>
        <taxon>Peterkaempfera</taxon>
    </lineage>
</organism>
<dbReference type="PANTHER" id="PTHR43820">
    <property type="entry name" value="HIGH-AFFINITY BRANCHED-CHAIN AMINO ACID TRANSPORT ATP-BINDING PROTEIN LIVF"/>
    <property type="match status" value="1"/>
</dbReference>
<keyword evidence="4 8" id="KW-0067">ATP-binding</keyword>
<dbReference type="InterPro" id="IPR027417">
    <property type="entry name" value="P-loop_NTPase"/>
</dbReference>
<keyword evidence="9" id="KW-1185">Reference proteome</keyword>
<dbReference type="OrthoDB" id="9776369at2"/>
<dbReference type="GO" id="GO:0015658">
    <property type="term" value="F:branched-chain amino acid transmembrane transporter activity"/>
    <property type="evidence" value="ECO:0007669"/>
    <property type="project" value="TreeGrafter"/>
</dbReference>
<dbReference type="CDD" id="cd03224">
    <property type="entry name" value="ABC_TM1139_LivF_branched"/>
    <property type="match status" value="1"/>
</dbReference>
<dbReference type="InterPro" id="IPR052156">
    <property type="entry name" value="BCAA_Transport_ATP-bd_LivF"/>
</dbReference>
<gene>
    <name evidence="8" type="ORF">C7M71_002575</name>
</gene>
<evidence type="ECO:0000256" key="4">
    <source>
        <dbReference type="ARBA" id="ARBA00022840"/>
    </source>
</evidence>
<dbReference type="SUPFAM" id="SSF52540">
    <property type="entry name" value="P-loop containing nucleoside triphosphate hydrolases"/>
    <property type="match status" value="1"/>
</dbReference>
<name>A0A345SS15_9ACTN</name>